<organism evidence="3 4">
    <name type="scientific">Thalassotalea agarivorans</name>
    <name type="common">Thalassomonas agarivorans</name>
    <dbReference type="NCBI Taxonomy" id="349064"/>
    <lineage>
        <taxon>Bacteria</taxon>
        <taxon>Pseudomonadati</taxon>
        <taxon>Pseudomonadota</taxon>
        <taxon>Gammaproteobacteria</taxon>
        <taxon>Alteromonadales</taxon>
        <taxon>Colwelliaceae</taxon>
        <taxon>Thalassotalea</taxon>
    </lineage>
</organism>
<dbReference type="EMBL" id="FOHK01000005">
    <property type="protein sequence ID" value="SET19736.1"/>
    <property type="molecule type" value="Genomic_DNA"/>
</dbReference>
<reference evidence="3 4" key="1">
    <citation type="submission" date="2016-10" db="EMBL/GenBank/DDBJ databases">
        <authorList>
            <person name="de Groot N.N."/>
        </authorList>
    </citation>
    <scope>NUCLEOTIDE SEQUENCE [LARGE SCALE GENOMIC DNA]</scope>
    <source>
        <strain evidence="3 4">DSM 19706</strain>
    </source>
</reference>
<dbReference type="Proteomes" id="UP000199308">
    <property type="component" value="Unassembled WGS sequence"/>
</dbReference>
<accession>A0A1I0CKN8</accession>
<proteinExistence type="predicted"/>
<gene>
    <name evidence="3" type="ORF">SAMN05660429_01220</name>
</gene>
<dbReference type="AlphaFoldDB" id="A0A1I0CKN8"/>
<evidence type="ECO:0000313" key="4">
    <source>
        <dbReference type="Proteomes" id="UP000199308"/>
    </source>
</evidence>
<feature type="region of interest" description="Disordered" evidence="1">
    <location>
        <begin position="85"/>
        <end position="105"/>
    </location>
</feature>
<feature type="chain" id="PRO_5011766755" evidence="2">
    <location>
        <begin position="22"/>
        <end position="477"/>
    </location>
</feature>
<feature type="compositionally biased region" description="Pro residues" evidence="1">
    <location>
        <begin position="92"/>
        <end position="103"/>
    </location>
</feature>
<evidence type="ECO:0000256" key="2">
    <source>
        <dbReference type="SAM" id="SignalP"/>
    </source>
</evidence>
<dbReference type="InterPro" id="IPR032811">
    <property type="entry name" value="Put_conjugal_transfer"/>
</dbReference>
<keyword evidence="2" id="KW-0732">Signal</keyword>
<dbReference type="RefSeq" id="WP_177168862.1">
    <property type="nucleotide sequence ID" value="NZ_AP027363.1"/>
</dbReference>
<evidence type="ECO:0000313" key="3">
    <source>
        <dbReference type="EMBL" id="SET19736.1"/>
    </source>
</evidence>
<sequence>MRYTTLAITLLAILTLPRAIGDTHSSTTSLSYTQRALSSHANPAAANLVIRRKDPHLMTGGMLEVGVGVEYGDIDNLLDLINDLKNDFEPSEPAPPPGEIPPPGDDDIDWDKIFEMYPDLEDRLDQVKKEATRRAAYFALIAAEGYGKAELYLDSPWVIKEDLWGGSLIGSISARGNSKAIGLFENIEFDADIAKDSLSQIPTFGPNDGIQELDLSAGLTLHYDPLNRRAKLTIDNDSLLLVKATKIYEFSLSYSNQLLATDYGELYVGVQPTVYRVGLTNITTRLGDVNDANEILEDIFNGDYRYETGFDADIGMIWASDHYQVGFAANNIWEWNYGYPEVDRSRFKSDDINRKLDFHQKYTMQRQYRMEAAIYTDQRHWSLNFDADLNAITDPMRDQYQWVNIAAGYASDSWWLPSARVGFSKNLVGSKLRYLNAGATFAKIFNLDVSASLDKADIVEDRYFRGVTVTLGVQYDY</sequence>
<keyword evidence="4" id="KW-1185">Reference proteome</keyword>
<name>A0A1I0CKN8_THASX</name>
<dbReference type="Pfam" id="PF13729">
    <property type="entry name" value="TraF_2"/>
    <property type="match status" value="1"/>
</dbReference>
<dbReference type="STRING" id="349064.SAMN05660429_01220"/>
<feature type="signal peptide" evidence="2">
    <location>
        <begin position="1"/>
        <end position="21"/>
    </location>
</feature>
<evidence type="ECO:0000256" key="1">
    <source>
        <dbReference type="SAM" id="MobiDB-lite"/>
    </source>
</evidence>
<protein>
    <submittedName>
        <fullName evidence="3">Plasmid transfer operon, TraF, protein</fullName>
    </submittedName>
</protein>